<name>A0A665UM14_ECHNA</name>
<dbReference type="PANTHER" id="PTHR23247">
    <property type="entry name" value="NY-REN-41 ANTIGEN L15 -RELATED"/>
    <property type="match status" value="1"/>
</dbReference>
<organism evidence="4 5">
    <name type="scientific">Echeneis naucrates</name>
    <name type="common">Live sharksucker</name>
    <dbReference type="NCBI Taxonomy" id="173247"/>
    <lineage>
        <taxon>Eukaryota</taxon>
        <taxon>Metazoa</taxon>
        <taxon>Chordata</taxon>
        <taxon>Craniata</taxon>
        <taxon>Vertebrata</taxon>
        <taxon>Euteleostomi</taxon>
        <taxon>Actinopterygii</taxon>
        <taxon>Neopterygii</taxon>
        <taxon>Teleostei</taxon>
        <taxon>Neoteleostei</taxon>
        <taxon>Acanthomorphata</taxon>
        <taxon>Carangaria</taxon>
        <taxon>Carangiformes</taxon>
        <taxon>Echeneidae</taxon>
        <taxon>Echeneis</taxon>
    </lineage>
</organism>
<dbReference type="InterPro" id="IPR025259">
    <property type="entry name" value="CCDC34/181"/>
</dbReference>
<keyword evidence="1" id="KW-0175">Coiled coil</keyword>
<dbReference type="Pfam" id="PF13904">
    <property type="entry name" value="CCDC34"/>
    <property type="match status" value="1"/>
</dbReference>
<evidence type="ECO:0000259" key="3">
    <source>
        <dbReference type="Pfam" id="PF13904"/>
    </source>
</evidence>
<dbReference type="Proteomes" id="UP000472264">
    <property type="component" value="Chromosome 16"/>
</dbReference>
<dbReference type="InParanoid" id="A0A665UM14"/>
<evidence type="ECO:0000313" key="5">
    <source>
        <dbReference type="Proteomes" id="UP000472264"/>
    </source>
</evidence>
<dbReference type="AlphaFoldDB" id="A0A665UM14"/>
<evidence type="ECO:0000256" key="2">
    <source>
        <dbReference type="SAM" id="MobiDB-lite"/>
    </source>
</evidence>
<feature type="domain" description="Coiled-coil" evidence="3">
    <location>
        <begin position="143"/>
        <end position="265"/>
    </location>
</feature>
<feature type="region of interest" description="Disordered" evidence="2">
    <location>
        <begin position="61"/>
        <end position="80"/>
    </location>
</feature>
<evidence type="ECO:0000256" key="1">
    <source>
        <dbReference type="SAM" id="Coils"/>
    </source>
</evidence>
<protein>
    <recommendedName>
        <fullName evidence="3">Coiled-coil domain-containing protein</fullName>
    </recommendedName>
</protein>
<reference evidence="4" key="2">
    <citation type="submission" date="2025-08" db="UniProtKB">
        <authorList>
            <consortium name="Ensembl"/>
        </authorList>
    </citation>
    <scope>IDENTIFICATION</scope>
</reference>
<dbReference type="FunCoup" id="A0A665UM14">
    <property type="interactions" value="581"/>
</dbReference>
<dbReference type="InterPro" id="IPR045323">
    <property type="entry name" value="CCDC34"/>
</dbReference>
<dbReference type="PANTHER" id="PTHR23247:SF2">
    <property type="entry name" value="COILED-COIL DOMAIN-CONTAINING PROTEIN 34"/>
    <property type="match status" value="1"/>
</dbReference>
<feature type="coiled-coil region" evidence="1">
    <location>
        <begin position="152"/>
        <end position="209"/>
    </location>
</feature>
<dbReference type="Ensembl" id="ENSENLT00000021045.1">
    <property type="protein sequence ID" value="ENSENLP00000020322.1"/>
    <property type="gene ID" value="ENSENLG00000009264.1"/>
</dbReference>
<feature type="region of interest" description="Disordered" evidence="2">
    <location>
        <begin position="1"/>
        <end position="20"/>
    </location>
</feature>
<reference evidence="4" key="3">
    <citation type="submission" date="2025-09" db="UniProtKB">
        <authorList>
            <consortium name="Ensembl"/>
        </authorList>
    </citation>
    <scope>IDENTIFICATION</scope>
</reference>
<evidence type="ECO:0000313" key="4">
    <source>
        <dbReference type="Ensembl" id="ENSENLP00000020322.1"/>
    </source>
</evidence>
<proteinExistence type="predicted"/>
<gene>
    <name evidence="4" type="primary">ccdc34</name>
</gene>
<keyword evidence="5" id="KW-1185">Reference proteome</keyword>
<feature type="compositionally biased region" description="Polar residues" evidence="2">
    <location>
        <begin position="70"/>
        <end position="80"/>
    </location>
</feature>
<feature type="region of interest" description="Disordered" evidence="2">
    <location>
        <begin position="271"/>
        <end position="300"/>
    </location>
</feature>
<reference evidence="4" key="1">
    <citation type="submission" date="2021-04" db="EMBL/GenBank/DDBJ databases">
        <authorList>
            <consortium name="Wellcome Sanger Institute Data Sharing"/>
        </authorList>
    </citation>
    <scope>NUCLEOTIDE SEQUENCE [LARGE SCALE GENOMIC DNA]</scope>
</reference>
<sequence length="314" mass="36571">MSTGRMPVCPASASEGFSSTPVKVSWEKDVQSSRGLDDGVLSDDEDTFSLLSPIYHDSFDSDEEDMQHSPAWQTSPKQSVNSRCSVSPSRYMIQDWLKTKREQVQNCLLIWRNGFSKNIKDGTIVASLCTRLFQCLVLFFQFKEKREQFVKQSKEEEEIQRQLQKRRETEQKAQQKYKDWLQKKNQEKIEKEKKAKAQEKERRKVAEEKFKDWLTKANDKSRAIYVLFFFQICHLEMVAKPSVNIFFHIGIKSYPSPSFYNPIPWKPTHVPPPEATLNNASNMKPQKQKKSQPIPSTGFGLRNTVKTAQLLHRR</sequence>
<accession>A0A665UM14</accession>